<feature type="transmembrane region" description="Helical" evidence="7">
    <location>
        <begin position="86"/>
        <end position="108"/>
    </location>
</feature>
<dbReference type="InterPro" id="IPR037185">
    <property type="entry name" value="EmrE-like"/>
</dbReference>
<comment type="subcellular location">
    <subcellularLocation>
        <location evidence="1">Membrane</location>
        <topology evidence="1">Multi-pass membrane protein</topology>
    </subcellularLocation>
</comment>
<evidence type="ECO:0000256" key="6">
    <source>
        <dbReference type="SAM" id="MobiDB-lite"/>
    </source>
</evidence>
<feature type="transmembrane region" description="Helical" evidence="7">
    <location>
        <begin position="205"/>
        <end position="222"/>
    </location>
</feature>
<feature type="transmembrane region" description="Helical" evidence="7">
    <location>
        <begin position="166"/>
        <end position="199"/>
    </location>
</feature>
<name>A0A2S0NDD5_9HYPH</name>
<dbReference type="GO" id="GO:0016020">
    <property type="term" value="C:membrane"/>
    <property type="evidence" value="ECO:0007669"/>
    <property type="project" value="UniProtKB-SubCell"/>
</dbReference>
<organism evidence="9 10">
    <name type="scientific">Phreatobacter cathodiphilus</name>
    <dbReference type="NCBI Taxonomy" id="1868589"/>
    <lineage>
        <taxon>Bacteria</taxon>
        <taxon>Pseudomonadati</taxon>
        <taxon>Pseudomonadota</taxon>
        <taxon>Alphaproteobacteria</taxon>
        <taxon>Hyphomicrobiales</taxon>
        <taxon>Phreatobacteraceae</taxon>
        <taxon>Phreatobacter</taxon>
    </lineage>
</organism>
<dbReference type="PANTHER" id="PTHR22911:SF6">
    <property type="entry name" value="SOLUTE CARRIER FAMILY 35 MEMBER G1"/>
    <property type="match status" value="1"/>
</dbReference>
<feature type="transmembrane region" description="Helical" evidence="7">
    <location>
        <begin position="350"/>
        <end position="369"/>
    </location>
</feature>
<proteinExistence type="inferred from homology"/>
<keyword evidence="5 7" id="KW-0472">Membrane</keyword>
<evidence type="ECO:0000256" key="7">
    <source>
        <dbReference type="SAM" id="Phobius"/>
    </source>
</evidence>
<feature type="transmembrane region" description="Helical" evidence="7">
    <location>
        <begin position="260"/>
        <end position="281"/>
    </location>
</feature>
<comment type="similarity">
    <text evidence="2">Belongs to the drug/metabolite transporter (DMT) superfamily. 10 TMS drug/metabolite exporter (DME) (TC 2.A.7.3) family.</text>
</comment>
<evidence type="ECO:0000256" key="5">
    <source>
        <dbReference type="ARBA" id="ARBA00023136"/>
    </source>
</evidence>
<evidence type="ECO:0000256" key="3">
    <source>
        <dbReference type="ARBA" id="ARBA00022692"/>
    </source>
</evidence>
<feature type="domain" description="EamA" evidence="8">
    <location>
        <begin position="233"/>
        <end position="367"/>
    </location>
</feature>
<evidence type="ECO:0000256" key="2">
    <source>
        <dbReference type="ARBA" id="ARBA00009853"/>
    </source>
</evidence>
<dbReference type="PANTHER" id="PTHR22911">
    <property type="entry name" value="ACYL-MALONYL CONDENSING ENZYME-RELATED"/>
    <property type="match status" value="1"/>
</dbReference>
<dbReference type="Pfam" id="PF00892">
    <property type="entry name" value="EamA"/>
    <property type="match status" value="2"/>
</dbReference>
<dbReference type="Gene3D" id="1.10.3730.20">
    <property type="match status" value="2"/>
</dbReference>
<sequence length="375" mass="40272">MPYWPWVLSRRLAPDGGARENESGGTGPPRIGVYSRVVSARQPHNGPVCEIRTGPPAAPGLEDVSRPEHALSSRSRGKMTSKPQRSFVLVALWMAGTLLSFSAIALSIRALHGTLTVFEILALRNIGGLVILAAMMVAAPDPGQRIRPESPFVHAMRNTIHFGGQALWAYGLTVLPLATVFAIEFTTPTWVAIFAVLFLGERMTAARAAALVLGFVGVLVILRPGFDSFRPEALAVAAAAICFGVQQTTTKFLTATNSTWTIMFWMNVIQLPLNLGANVVVGEPAFFLGKLALSQWLPLLGIGVCGFTAHYCLTNAFRHGDAIVVTPIDFLRVPLIGLIGWLVYAEQPEPAVLLGAAIVVAGVLINIYAESRTRT</sequence>
<keyword evidence="10" id="KW-1185">Reference proteome</keyword>
<dbReference type="InterPro" id="IPR000620">
    <property type="entry name" value="EamA_dom"/>
</dbReference>
<dbReference type="SUPFAM" id="SSF103481">
    <property type="entry name" value="Multidrug resistance efflux transporter EmrE"/>
    <property type="match status" value="2"/>
</dbReference>
<dbReference type="KEGG" id="phr:C6569_14610"/>
<dbReference type="AlphaFoldDB" id="A0A2S0NDD5"/>
<dbReference type="OrthoDB" id="9810329at2"/>
<feature type="transmembrane region" description="Helical" evidence="7">
    <location>
        <begin position="120"/>
        <end position="139"/>
    </location>
</feature>
<protein>
    <submittedName>
        <fullName evidence="9">EamA/RhaT family transporter</fullName>
    </submittedName>
</protein>
<keyword evidence="3 7" id="KW-0812">Transmembrane</keyword>
<gene>
    <name evidence="9" type="ORF">C6569_14610</name>
</gene>
<evidence type="ECO:0000313" key="9">
    <source>
        <dbReference type="EMBL" id="AVO46194.1"/>
    </source>
</evidence>
<reference evidence="9 10" key="1">
    <citation type="submission" date="2018-03" db="EMBL/GenBank/DDBJ databases">
        <title>Genome sequencing of Phreatobacter sp.</title>
        <authorList>
            <person name="Kim S.-J."/>
            <person name="Heo J."/>
            <person name="Kwon S.-W."/>
        </authorList>
    </citation>
    <scope>NUCLEOTIDE SEQUENCE [LARGE SCALE GENOMIC DNA]</scope>
    <source>
        <strain evidence="9 10">S-12</strain>
    </source>
</reference>
<evidence type="ECO:0000256" key="4">
    <source>
        <dbReference type="ARBA" id="ARBA00022989"/>
    </source>
</evidence>
<feature type="region of interest" description="Disordered" evidence="6">
    <location>
        <begin position="45"/>
        <end position="78"/>
    </location>
</feature>
<dbReference type="EMBL" id="CP027668">
    <property type="protein sequence ID" value="AVO46194.1"/>
    <property type="molecule type" value="Genomic_DNA"/>
</dbReference>
<feature type="transmembrane region" description="Helical" evidence="7">
    <location>
        <begin position="322"/>
        <end position="344"/>
    </location>
</feature>
<keyword evidence="4 7" id="KW-1133">Transmembrane helix</keyword>
<feature type="domain" description="EamA" evidence="8">
    <location>
        <begin position="91"/>
        <end position="222"/>
    </location>
</feature>
<evidence type="ECO:0000256" key="1">
    <source>
        <dbReference type="ARBA" id="ARBA00004141"/>
    </source>
</evidence>
<accession>A0A2S0NDD5</accession>
<evidence type="ECO:0000259" key="8">
    <source>
        <dbReference type="Pfam" id="PF00892"/>
    </source>
</evidence>
<feature type="transmembrane region" description="Helical" evidence="7">
    <location>
        <begin position="293"/>
        <end position="313"/>
    </location>
</feature>
<evidence type="ECO:0000313" key="10">
    <source>
        <dbReference type="Proteomes" id="UP000237889"/>
    </source>
</evidence>
<dbReference type="Proteomes" id="UP000237889">
    <property type="component" value="Chromosome"/>
</dbReference>